<dbReference type="PANTHER" id="PTHR35011">
    <property type="entry name" value="2,3-DIKETO-L-GULONATE TRAP TRANSPORTER SMALL PERMEASE PROTEIN YIAM"/>
    <property type="match status" value="1"/>
</dbReference>
<evidence type="ECO:0000313" key="12">
    <source>
        <dbReference type="Proteomes" id="UP000218887"/>
    </source>
</evidence>
<evidence type="ECO:0000256" key="4">
    <source>
        <dbReference type="ARBA" id="ARBA00022519"/>
    </source>
</evidence>
<feature type="transmembrane region" description="Helical" evidence="9">
    <location>
        <begin position="125"/>
        <end position="145"/>
    </location>
</feature>
<keyword evidence="7 9" id="KW-0472">Membrane</keyword>
<keyword evidence="5 9" id="KW-0812">Transmembrane</keyword>
<gene>
    <name evidence="11" type="ORF">CIL05_16995</name>
</gene>
<dbReference type="OrthoDB" id="9815614at2"/>
<evidence type="ECO:0000256" key="3">
    <source>
        <dbReference type="ARBA" id="ARBA00022475"/>
    </source>
</evidence>
<feature type="domain" description="Tripartite ATP-independent periplasmic transporters DctQ component" evidence="10">
    <location>
        <begin position="25"/>
        <end position="144"/>
    </location>
</feature>
<dbReference type="PANTHER" id="PTHR35011:SF2">
    <property type="entry name" value="2,3-DIKETO-L-GULONATE TRAP TRANSPORTER SMALL PERMEASE PROTEIN YIAM"/>
    <property type="match status" value="1"/>
</dbReference>
<evidence type="ECO:0000256" key="8">
    <source>
        <dbReference type="ARBA" id="ARBA00038436"/>
    </source>
</evidence>
<dbReference type="Proteomes" id="UP000218887">
    <property type="component" value="Unassembled WGS sequence"/>
</dbReference>
<comment type="caution">
    <text evidence="11">The sequence shown here is derived from an EMBL/GenBank/DDBJ whole genome shotgun (WGS) entry which is preliminary data.</text>
</comment>
<comment type="subcellular location">
    <subcellularLocation>
        <location evidence="1">Cell inner membrane</location>
        <topology evidence="1">Multi-pass membrane protein</topology>
    </subcellularLocation>
</comment>
<sequence>MRDKFINGYIKSENFISNALMVGVAIFVFIAAVMRWVGYPIVWSVEFAQLLFIWVIFIGANRCLREDKHISVDFFTKRLPFKLKEIIEIGMYLLMLLFLIFLSYYGILLSIENSMRLINNLAVSYSLITLSVPIGSLLMIITVIFKLKGKVNSLMETQAK</sequence>
<evidence type="ECO:0000256" key="1">
    <source>
        <dbReference type="ARBA" id="ARBA00004429"/>
    </source>
</evidence>
<comment type="similarity">
    <text evidence="8">Belongs to the TRAP transporter small permease family.</text>
</comment>
<evidence type="ECO:0000256" key="9">
    <source>
        <dbReference type="SAM" id="Phobius"/>
    </source>
</evidence>
<feature type="transmembrane region" description="Helical" evidence="9">
    <location>
        <begin position="47"/>
        <end position="64"/>
    </location>
</feature>
<dbReference type="RefSeq" id="WP_095656748.1">
    <property type="nucleotide sequence ID" value="NZ_NPOA01000013.1"/>
</dbReference>
<accession>A0A2A2I9T2</accession>
<dbReference type="InterPro" id="IPR055348">
    <property type="entry name" value="DctQ"/>
</dbReference>
<organism evidence="11 12">
    <name type="scientific">Virgibacillus profundi</name>
    <dbReference type="NCBI Taxonomy" id="2024555"/>
    <lineage>
        <taxon>Bacteria</taxon>
        <taxon>Bacillati</taxon>
        <taxon>Bacillota</taxon>
        <taxon>Bacilli</taxon>
        <taxon>Bacillales</taxon>
        <taxon>Bacillaceae</taxon>
        <taxon>Virgibacillus</taxon>
    </lineage>
</organism>
<keyword evidence="2" id="KW-0813">Transport</keyword>
<dbReference type="GO" id="GO:0022857">
    <property type="term" value="F:transmembrane transporter activity"/>
    <property type="evidence" value="ECO:0007669"/>
    <property type="project" value="TreeGrafter"/>
</dbReference>
<proteinExistence type="inferred from homology"/>
<evidence type="ECO:0000256" key="5">
    <source>
        <dbReference type="ARBA" id="ARBA00022692"/>
    </source>
</evidence>
<keyword evidence="6 9" id="KW-1133">Transmembrane helix</keyword>
<dbReference type="GO" id="GO:0005886">
    <property type="term" value="C:plasma membrane"/>
    <property type="evidence" value="ECO:0007669"/>
    <property type="project" value="UniProtKB-SubCell"/>
</dbReference>
<protein>
    <recommendedName>
        <fullName evidence="10">Tripartite ATP-independent periplasmic transporters DctQ component domain-containing protein</fullName>
    </recommendedName>
</protein>
<dbReference type="InterPro" id="IPR007387">
    <property type="entry name" value="TRAP_DctQ"/>
</dbReference>
<keyword evidence="12" id="KW-1185">Reference proteome</keyword>
<keyword evidence="3" id="KW-1003">Cell membrane</keyword>
<dbReference type="AlphaFoldDB" id="A0A2A2I9T2"/>
<name>A0A2A2I9T2_9BACI</name>
<evidence type="ECO:0000313" key="11">
    <source>
        <dbReference type="EMBL" id="PAV28332.1"/>
    </source>
</evidence>
<evidence type="ECO:0000256" key="6">
    <source>
        <dbReference type="ARBA" id="ARBA00022989"/>
    </source>
</evidence>
<keyword evidence="4" id="KW-0997">Cell inner membrane</keyword>
<evidence type="ECO:0000256" key="7">
    <source>
        <dbReference type="ARBA" id="ARBA00023136"/>
    </source>
</evidence>
<dbReference type="Pfam" id="PF04290">
    <property type="entry name" value="DctQ"/>
    <property type="match status" value="1"/>
</dbReference>
<evidence type="ECO:0000259" key="10">
    <source>
        <dbReference type="Pfam" id="PF04290"/>
    </source>
</evidence>
<evidence type="ECO:0000256" key="2">
    <source>
        <dbReference type="ARBA" id="ARBA00022448"/>
    </source>
</evidence>
<feature type="transmembrane region" description="Helical" evidence="9">
    <location>
        <begin position="85"/>
        <end position="105"/>
    </location>
</feature>
<feature type="transmembrane region" description="Helical" evidence="9">
    <location>
        <begin position="20"/>
        <end position="41"/>
    </location>
</feature>
<dbReference type="EMBL" id="NPOA01000013">
    <property type="protein sequence ID" value="PAV28332.1"/>
    <property type="molecule type" value="Genomic_DNA"/>
</dbReference>
<reference evidence="11 12" key="1">
    <citation type="submission" date="2017-08" db="EMBL/GenBank/DDBJ databases">
        <title>Virgibacillus indicus sp. nov. and Virgibacillus profoundi sp. nov, two moderately halophilic bacteria isolated from marine sediment by using the Microfluidic Streak Plate.</title>
        <authorList>
            <person name="Xu B."/>
            <person name="Hu B."/>
            <person name="Wang J."/>
            <person name="Zhu Y."/>
            <person name="Huang L."/>
            <person name="Du W."/>
            <person name="Huang Y."/>
        </authorList>
    </citation>
    <scope>NUCLEOTIDE SEQUENCE [LARGE SCALE GENOMIC DNA]</scope>
    <source>
        <strain evidence="11 12">IO3-P3-H5</strain>
    </source>
</reference>
<dbReference type="GO" id="GO:0015740">
    <property type="term" value="P:C4-dicarboxylate transport"/>
    <property type="evidence" value="ECO:0007669"/>
    <property type="project" value="TreeGrafter"/>
</dbReference>